<evidence type="ECO:0000313" key="2">
    <source>
        <dbReference type="EMBL" id="CTQ31761.1"/>
    </source>
</evidence>
<evidence type="ECO:0000259" key="1">
    <source>
        <dbReference type="Pfam" id="PF08669"/>
    </source>
</evidence>
<dbReference type="STRING" id="282197.SAMN04488517_106105"/>
<dbReference type="SUPFAM" id="SSF101790">
    <property type="entry name" value="Aminomethyltransferase beta-barrel domain"/>
    <property type="match status" value="1"/>
</dbReference>
<dbReference type="AlphaFoldDB" id="A0A0M6XNI9"/>
<dbReference type="GO" id="GO:0008168">
    <property type="term" value="F:methyltransferase activity"/>
    <property type="evidence" value="ECO:0007669"/>
    <property type="project" value="UniProtKB-KW"/>
</dbReference>
<dbReference type="Proteomes" id="UP000048908">
    <property type="component" value="Unassembled WGS sequence"/>
</dbReference>
<reference evidence="2 3" key="1">
    <citation type="submission" date="2015-07" db="EMBL/GenBank/DDBJ databases">
        <authorList>
            <person name="Noorani M."/>
        </authorList>
    </citation>
    <scope>NUCLEOTIDE SEQUENCE [LARGE SCALE GENOMIC DNA]</scope>
    <source>
        <strain evidence="2 3">CECT 5088</strain>
    </source>
</reference>
<feature type="domain" description="Aminomethyltransferase C-terminal" evidence="1">
    <location>
        <begin position="2"/>
        <end position="71"/>
    </location>
</feature>
<dbReference type="Gene3D" id="2.40.30.110">
    <property type="entry name" value="Aminomethyltransferase beta-barrel domains"/>
    <property type="match status" value="1"/>
</dbReference>
<name>A0A0M6XNI9_9RHOB</name>
<proteinExistence type="predicted"/>
<evidence type="ECO:0000313" key="3">
    <source>
        <dbReference type="Proteomes" id="UP000048908"/>
    </source>
</evidence>
<sequence>MLYHNEPILRDGRIVGHVASGAHGHHPGGAMGLGYVPCADESVADLLGSDWSVEVAGRRVAAEASFAPMYDPKGEQLKT</sequence>
<protein>
    <submittedName>
        <fullName evidence="2">Glycine cleavage system T protein (Aminomethyltransferase)</fullName>
    </submittedName>
</protein>
<keyword evidence="2" id="KW-0489">Methyltransferase</keyword>
<gene>
    <name evidence="2" type="ORF">JAN5088_00520</name>
</gene>
<dbReference type="EMBL" id="CXPG01000011">
    <property type="protein sequence ID" value="CTQ31761.1"/>
    <property type="molecule type" value="Genomic_DNA"/>
</dbReference>
<dbReference type="GO" id="GO:0032259">
    <property type="term" value="P:methylation"/>
    <property type="evidence" value="ECO:0007669"/>
    <property type="project" value="UniProtKB-KW"/>
</dbReference>
<keyword evidence="3" id="KW-1185">Reference proteome</keyword>
<dbReference type="InterPro" id="IPR013977">
    <property type="entry name" value="GcvT_C"/>
</dbReference>
<dbReference type="InterPro" id="IPR029043">
    <property type="entry name" value="GcvT/YgfZ_C"/>
</dbReference>
<accession>A0A0M6XNI9</accession>
<organism evidence="2 3">
    <name type="scientific">Jannaschia rubra</name>
    <dbReference type="NCBI Taxonomy" id="282197"/>
    <lineage>
        <taxon>Bacteria</taxon>
        <taxon>Pseudomonadati</taxon>
        <taxon>Pseudomonadota</taxon>
        <taxon>Alphaproteobacteria</taxon>
        <taxon>Rhodobacterales</taxon>
        <taxon>Roseobacteraceae</taxon>
        <taxon>Jannaschia</taxon>
    </lineage>
</organism>
<keyword evidence="2" id="KW-0808">Transferase</keyword>
<dbReference type="Pfam" id="PF08669">
    <property type="entry name" value="GCV_T_C"/>
    <property type="match status" value="1"/>
</dbReference>